<reference evidence="1 2" key="1">
    <citation type="submission" date="2018-11" db="EMBL/GenBank/DDBJ databases">
        <title>the genome of Mesorhizobium tamadayense DSM 28320.</title>
        <authorList>
            <person name="Gao J."/>
        </authorList>
    </citation>
    <scope>NUCLEOTIDE SEQUENCE [LARGE SCALE GENOMIC DNA]</scope>
    <source>
        <strain evidence="1 2">DSM 28320</strain>
    </source>
</reference>
<dbReference type="Proteomes" id="UP000273786">
    <property type="component" value="Unassembled WGS sequence"/>
</dbReference>
<name>A0A3P3G8Q4_9HYPH</name>
<dbReference type="EMBL" id="RQXT01000003">
    <property type="protein sequence ID" value="RRI06469.1"/>
    <property type="molecule type" value="Genomic_DNA"/>
</dbReference>
<proteinExistence type="predicted"/>
<sequence>MQLFPCPFCGPREESEFHYGGEAGNLRPDGGDVTAERWAGYLHMRDNPKGPGREIWVHLTCGEFFAMSRDSVNHKVSGSSTLGKSEHGA</sequence>
<dbReference type="InterPro" id="IPR006279">
    <property type="entry name" value="SoxD"/>
</dbReference>
<evidence type="ECO:0000313" key="2">
    <source>
        <dbReference type="Proteomes" id="UP000273786"/>
    </source>
</evidence>
<protein>
    <submittedName>
        <fullName evidence="1">Sarcosine oxidase subunit delta</fullName>
    </submittedName>
</protein>
<dbReference type="GO" id="GO:0008115">
    <property type="term" value="F:sarcosine oxidase activity"/>
    <property type="evidence" value="ECO:0007669"/>
    <property type="project" value="InterPro"/>
</dbReference>
<accession>A0A3P3G8Q4</accession>
<comment type="caution">
    <text evidence="1">The sequence shown here is derived from an EMBL/GenBank/DDBJ whole genome shotgun (WGS) entry which is preliminary data.</text>
</comment>
<dbReference type="InterPro" id="IPR038561">
    <property type="entry name" value="SoxD_sf"/>
</dbReference>
<organism evidence="1 2">
    <name type="scientific">Mesorhizobium tamadayense</name>
    <dbReference type="NCBI Taxonomy" id="425306"/>
    <lineage>
        <taxon>Bacteria</taxon>
        <taxon>Pseudomonadati</taxon>
        <taxon>Pseudomonadota</taxon>
        <taxon>Alphaproteobacteria</taxon>
        <taxon>Hyphomicrobiales</taxon>
        <taxon>Phyllobacteriaceae</taxon>
        <taxon>Mesorhizobium</taxon>
    </lineage>
</organism>
<dbReference type="RefSeq" id="WP_124996148.1">
    <property type="nucleotide sequence ID" value="NZ_RQXT01000003.1"/>
</dbReference>
<keyword evidence="2" id="KW-1185">Reference proteome</keyword>
<dbReference type="AlphaFoldDB" id="A0A3P3G8Q4"/>
<dbReference type="OrthoDB" id="5420070at2"/>
<dbReference type="Gene3D" id="3.30.2270.10">
    <property type="entry name" value="Folate-binding superfamily"/>
    <property type="match status" value="1"/>
</dbReference>
<dbReference type="Pfam" id="PF04267">
    <property type="entry name" value="SoxD"/>
    <property type="match status" value="1"/>
</dbReference>
<dbReference type="GO" id="GO:0046653">
    <property type="term" value="P:tetrahydrofolate metabolic process"/>
    <property type="evidence" value="ECO:0007669"/>
    <property type="project" value="InterPro"/>
</dbReference>
<evidence type="ECO:0000313" key="1">
    <source>
        <dbReference type="EMBL" id="RRI06469.1"/>
    </source>
</evidence>
<gene>
    <name evidence="1" type="ORF">EH240_04175</name>
</gene>